<comment type="caution">
    <text evidence="1">The sequence shown here is derived from an EMBL/GenBank/DDBJ whole genome shotgun (WGS) entry which is preliminary data.</text>
</comment>
<organism evidence="1 2">
    <name type="scientific">Candidatus Lambdaproteobacteria bacterium RIFOXYD2_FULL_56_26</name>
    <dbReference type="NCBI Taxonomy" id="1817773"/>
    <lineage>
        <taxon>Bacteria</taxon>
        <taxon>Pseudomonadati</taxon>
        <taxon>Pseudomonadota</taxon>
        <taxon>Candidatus Lambdaproteobacteria</taxon>
    </lineage>
</organism>
<name>A0A1F6H336_9PROT</name>
<evidence type="ECO:0000313" key="2">
    <source>
        <dbReference type="Proteomes" id="UP000177583"/>
    </source>
</evidence>
<dbReference type="AlphaFoldDB" id="A0A1F6H336"/>
<reference evidence="1 2" key="1">
    <citation type="journal article" date="2016" name="Nat. Commun.">
        <title>Thousands of microbial genomes shed light on interconnected biogeochemical processes in an aquifer system.</title>
        <authorList>
            <person name="Anantharaman K."/>
            <person name="Brown C.T."/>
            <person name="Hug L.A."/>
            <person name="Sharon I."/>
            <person name="Castelle C.J."/>
            <person name="Probst A.J."/>
            <person name="Thomas B.C."/>
            <person name="Singh A."/>
            <person name="Wilkins M.J."/>
            <person name="Karaoz U."/>
            <person name="Brodie E.L."/>
            <person name="Williams K.H."/>
            <person name="Hubbard S.S."/>
            <person name="Banfield J.F."/>
        </authorList>
    </citation>
    <scope>NUCLEOTIDE SEQUENCE [LARGE SCALE GENOMIC DNA]</scope>
</reference>
<accession>A0A1F6H336</accession>
<dbReference type="EMBL" id="MFNF01000001">
    <property type="protein sequence ID" value="OGH04803.1"/>
    <property type="molecule type" value="Genomic_DNA"/>
</dbReference>
<gene>
    <name evidence="1" type="ORF">A2557_07400</name>
</gene>
<evidence type="ECO:0000313" key="1">
    <source>
        <dbReference type="EMBL" id="OGH04803.1"/>
    </source>
</evidence>
<proteinExistence type="predicted"/>
<protein>
    <submittedName>
        <fullName evidence="1">Uncharacterized protein</fullName>
    </submittedName>
</protein>
<sequence length="95" mass="10561">MNRIACLSGGDRKGLLVALVLLFFTAAPAFALIGERPAAPYEKVVPYRGAFTCYGKWTTVKRQRIAEDGSSVPHMGYRCVDDKKIRRDMVEGKPQ</sequence>
<dbReference type="Proteomes" id="UP000177583">
    <property type="component" value="Unassembled WGS sequence"/>
</dbReference>